<feature type="compositionally biased region" description="Basic and acidic residues" evidence="1">
    <location>
        <begin position="288"/>
        <end position="306"/>
    </location>
</feature>
<accession>A0A3Q7EIZ6</accession>
<dbReference type="GO" id="GO:0006357">
    <property type="term" value="P:regulation of transcription by RNA polymerase II"/>
    <property type="evidence" value="ECO:0000318"/>
    <property type="project" value="GO_Central"/>
</dbReference>
<dbReference type="Gene3D" id="2.30.30.140">
    <property type="match status" value="1"/>
</dbReference>
<dbReference type="GO" id="GO:0004402">
    <property type="term" value="F:histone acetyltransferase activity"/>
    <property type="evidence" value="ECO:0000318"/>
    <property type="project" value="GO_Central"/>
</dbReference>
<sequence length="647" mass="70980">MGGLLNQDLHQLGLPLQRLGEISKCNKVCHSLSIEVSNLVIVHDFFPFSFGGASMVLDTEGAIGALRSWGECTLSLHDGDEKYLQFQVDDLPYSCPTCRGYSYKSINLSNAVQELWKRRDVADRDLIASLRAGAGLPVDDEIFSISSFSEDENNAPPVKNKHKQSLKLSLKGIVDKSPQMSKERGKDSCNEKGLAGQNEGHPDAPSGGCSAGDVKNDELQAYGEVNSFSSPVGSLTEGVMKRKFTDDVTGNMGKRKVQRNNSKPQHLDGDDVGIQTSMPKTSKGPNGNEERVQLRENENSERDDTATKLGGGTVTFLVALISVSKESNLIKIKKVERRSLNLVGEQNAEFDVLMDALWHKPEGIEDLVQLRENEDSERDDTADKFGGGNGHKVNHMDQIKGQNHRGKESNLMKIKKVSPEGTNFPAEVGGKFADGSGPYPPLKTFGILGKRSNDGSVITRARVEADATRDNKLTSVKHAEAEPASFDDLIDKKNSTPSVSNSARKDPKPLLKLKNPCHESQNAWASPGEEHKSVVKGQRSKRKRAPAFGEKSSTWADENLSQQYEDNTMDEFLDANWILQKLGKDAKGKRVEIHHSSDNTWHIGTVVEVFEGSPVVSVAFDDGKKENVELGKQGIRFVSLKSKNIDC</sequence>
<reference evidence="2" key="1">
    <citation type="journal article" date="2012" name="Nature">
        <title>The tomato genome sequence provides insights into fleshy fruit evolution.</title>
        <authorList>
            <consortium name="Tomato Genome Consortium"/>
        </authorList>
    </citation>
    <scope>NUCLEOTIDE SEQUENCE [LARGE SCALE GENOMIC DNA]</scope>
    <source>
        <strain evidence="2">cv. Heinz 1706</strain>
    </source>
</reference>
<dbReference type="GO" id="GO:0005634">
    <property type="term" value="C:nucleus"/>
    <property type="evidence" value="ECO:0000318"/>
    <property type="project" value="GO_Central"/>
</dbReference>
<evidence type="ECO:0008006" key="4">
    <source>
        <dbReference type="Google" id="ProtNLM"/>
    </source>
</evidence>
<feature type="region of interest" description="Disordered" evidence="1">
    <location>
        <begin position="485"/>
        <end position="554"/>
    </location>
</feature>
<dbReference type="STRING" id="4081.A0A3Q7EIZ6"/>
<dbReference type="GO" id="GO:0003712">
    <property type="term" value="F:transcription coregulator activity"/>
    <property type="evidence" value="ECO:0000318"/>
    <property type="project" value="GO_Central"/>
</dbReference>
<feature type="compositionally biased region" description="Basic and acidic residues" evidence="1">
    <location>
        <begin position="181"/>
        <end position="190"/>
    </location>
</feature>
<dbReference type="GO" id="GO:0000785">
    <property type="term" value="C:chromatin"/>
    <property type="evidence" value="ECO:0000318"/>
    <property type="project" value="GO_Central"/>
</dbReference>
<name>A0A3Q7EIZ6_SOLLC</name>
<dbReference type="OMA" id="STWADEN"/>
<protein>
    <recommendedName>
        <fullName evidence="4">Tudor domain-containing protein</fullName>
    </recommendedName>
</protein>
<dbReference type="GO" id="GO:0003682">
    <property type="term" value="F:chromatin binding"/>
    <property type="evidence" value="ECO:0000318"/>
    <property type="project" value="GO_Central"/>
</dbReference>
<feature type="compositionally biased region" description="Polar residues" evidence="1">
    <location>
        <begin position="274"/>
        <end position="285"/>
    </location>
</feature>
<feature type="compositionally biased region" description="Basic and acidic residues" evidence="1">
    <location>
        <begin position="374"/>
        <end position="383"/>
    </location>
</feature>
<feature type="region of interest" description="Disordered" evidence="1">
    <location>
        <begin position="246"/>
        <end position="307"/>
    </location>
</feature>
<dbReference type="Gramene" id="Solyc01g087400.3.1">
    <property type="protein sequence ID" value="Solyc01g087400.3.1"/>
    <property type="gene ID" value="Solyc01g087400.3"/>
</dbReference>
<dbReference type="InParanoid" id="A0A3Q7EIZ6"/>
<evidence type="ECO:0000256" key="1">
    <source>
        <dbReference type="SAM" id="MobiDB-lite"/>
    </source>
</evidence>
<evidence type="ECO:0000313" key="3">
    <source>
        <dbReference type="Proteomes" id="UP000004994"/>
    </source>
</evidence>
<dbReference type="EnsemblPlants" id="Solyc01g087400.3.1">
    <property type="protein sequence ID" value="Solyc01g087400.3.1"/>
    <property type="gene ID" value="Solyc01g087400.3"/>
</dbReference>
<evidence type="ECO:0000313" key="2">
    <source>
        <dbReference type="EnsemblPlants" id="Solyc01g087400.3.1"/>
    </source>
</evidence>
<organism evidence="2">
    <name type="scientific">Solanum lycopersicum</name>
    <name type="common">Tomato</name>
    <name type="synonym">Lycopersicon esculentum</name>
    <dbReference type="NCBI Taxonomy" id="4081"/>
    <lineage>
        <taxon>Eukaryota</taxon>
        <taxon>Viridiplantae</taxon>
        <taxon>Streptophyta</taxon>
        <taxon>Embryophyta</taxon>
        <taxon>Tracheophyta</taxon>
        <taxon>Spermatophyta</taxon>
        <taxon>Magnoliopsida</taxon>
        <taxon>eudicotyledons</taxon>
        <taxon>Gunneridae</taxon>
        <taxon>Pentapetalae</taxon>
        <taxon>asterids</taxon>
        <taxon>lamiids</taxon>
        <taxon>Solanales</taxon>
        <taxon>Solanaceae</taxon>
        <taxon>Solanoideae</taxon>
        <taxon>Solaneae</taxon>
        <taxon>Solanum</taxon>
        <taxon>Solanum subgen. Lycopersicon</taxon>
    </lineage>
</organism>
<feature type="region of interest" description="Disordered" evidence="1">
    <location>
        <begin position="374"/>
        <end position="408"/>
    </location>
</feature>
<keyword evidence="3" id="KW-1185">Reference proteome</keyword>
<dbReference type="Proteomes" id="UP000004994">
    <property type="component" value="Chromosome 1"/>
</dbReference>
<feature type="region of interest" description="Disordered" evidence="1">
    <location>
        <begin position="171"/>
        <end position="213"/>
    </location>
</feature>
<dbReference type="AlphaFoldDB" id="A0A3Q7EIZ6"/>
<reference evidence="2" key="2">
    <citation type="submission" date="2019-01" db="UniProtKB">
        <authorList>
            <consortium name="EnsemblPlants"/>
        </authorList>
    </citation>
    <scope>IDENTIFICATION</scope>
    <source>
        <strain evidence="2">cv. Heinz 1706</strain>
    </source>
</reference>
<proteinExistence type="predicted"/>